<name>A0A2X2SXM1_9ENTR</name>
<reference evidence="4 5" key="1">
    <citation type="submission" date="2018-06" db="EMBL/GenBank/DDBJ databases">
        <authorList>
            <consortium name="Pathogen Informatics"/>
            <person name="Doyle S."/>
        </authorList>
    </citation>
    <scope>NUCLEOTIDE SEQUENCE [LARGE SCALE GENOMIC DNA]</scope>
    <source>
        <strain evidence="4 5">NCTC12120</strain>
    </source>
</reference>
<proteinExistence type="predicted"/>
<dbReference type="InterPro" id="IPR029063">
    <property type="entry name" value="SAM-dependent_MTases_sf"/>
</dbReference>
<dbReference type="GO" id="GO:0009007">
    <property type="term" value="F:site-specific DNA-methyltransferase (adenine-specific) activity"/>
    <property type="evidence" value="ECO:0007669"/>
    <property type="project" value="UniProtKB-EC"/>
</dbReference>
<evidence type="ECO:0000313" key="5">
    <source>
        <dbReference type="Proteomes" id="UP000251197"/>
    </source>
</evidence>
<dbReference type="AlphaFoldDB" id="A0A2X2SXM1"/>
<keyword evidence="1 4" id="KW-0489">Methyltransferase</keyword>
<keyword evidence="2" id="KW-0808">Transferase</keyword>
<evidence type="ECO:0000313" key="4">
    <source>
        <dbReference type="EMBL" id="SQA96744.1"/>
    </source>
</evidence>
<dbReference type="EMBL" id="UAVU01000003">
    <property type="protein sequence ID" value="SQA96744.1"/>
    <property type="molecule type" value="Genomic_DNA"/>
</dbReference>
<dbReference type="GO" id="GO:1904047">
    <property type="term" value="F:S-adenosyl-L-methionine binding"/>
    <property type="evidence" value="ECO:0007669"/>
    <property type="project" value="TreeGrafter"/>
</dbReference>
<dbReference type="GO" id="GO:0009307">
    <property type="term" value="P:DNA restriction-modification system"/>
    <property type="evidence" value="ECO:0007669"/>
    <property type="project" value="InterPro"/>
</dbReference>
<dbReference type="SUPFAM" id="SSF53335">
    <property type="entry name" value="S-adenosyl-L-methionine-dependent methyltransferases"/>
    <property type="match status" value="1"/>
</dbReference>
<dbReference type="PANTHER" id="PTHR30481">
    <property type="entry name" value="DNA ADENINE METHYLASE"/>
    <property type="match status" value="1"/>
</dbReference>
<dbReference type="Proteomes" id="UP000251197">
    <property type="component" value="Unassembled WGS sequence"/>
</dbReference>
<dbReference type="GO" id="GO:0032259">
    <property type="term" value="P:methylation"/>
    <property type="evidence" value="ECO:0007669"/>
    <property type="project" value="UniProtKB-KW"/>
</dbReference>
<keyword evidence="3" id="KW-0949">S-adenosyl-L-methionine</keyword>
<organism evidence="4 5">
    <name type="scientific">Cedecea neteri</name>
    <dbReference type="NCBI Taxonomy" id="158822"/>
    <lineage>
        <taxon>Bacteria</taxon>
        <taxon>Pseudomonadati</taxon>
        <taxon>Pseudomonadota</taxon>
        <taxon>Gammaproteobacteria</taxon>
        <taxon>Enterobacterales</taxon>
        <taxon>Enterobacteriaceae</taxon>
        <taxon>Cedecea</taxon>
    </lineage>
</organism>
<dbReference type="GO" id="GO:0043565">
    <property type="term" value="F:sequence-specific DNA binding"/>
    <property type="evidence" value="ECO:0007669"/>
    <property type="project" value="TreeGrafter"/>
</dbReference>
<dbReference type="PANTHER" id="PTHR30481:SF4">
    <property type="entry name" value="SITE-SPECIFIC DNA-METHYLTRANSFERASE (ADENINE-SPECIFIC)"/>
    <property type="match status" value="1"/>
</dbReference>
<evidence type="ECO:0000256" key="1">
    <source>
        <dbReference type="ARBA" id="ARBA00022603"/>
    </source>
</evidence>
<dbReference type="Gene3D" id="3.40.50.150">
    <property type="entry name" value="Vaccinia Virus protein VP39"/>
    <property type="match status" value="1"/>
</dbReference>
<dbReference type="GO" id="GO:0006298">
    <property type="term" value="P:mismatch repair"/>
    <property type="evidence" value="ECO:0007669"/>
    <property type="project" value="TreeGrafter"/>
</dbReference>
<accession>A0A2X2SXM1</accession>
<protein>
    <submittedName>
        <fullName evidence="4">Site-specific DNA methylase</fullName>
    </submittedName>
</protein>
<dbReference type="Pfam" id="PF02086">
    <property type="entry name" value="MethyltransfD12"/>
    <property type="match status" value="1"/>
</dbReference>
<dbReference type="PRINTS" id="PR00505">
    <property type="entry name" value="D12N6MTFRASE"/>
</dbReference>
<dbReference type="REBASE" id="423515">
    <property type="entry name" value="M.Cne12120ORF504P"/>
</dbReference>
<sequence>MVSPVIPWVGGKRKLAKTLLPLFPAHTCYVEPFCGGAALFFMKERSDVEVLNDIDGRL</sequence>
<evidence type="ECO:0000256" key="2">
    <source>
        <dbReference type="ARBA" id="ARBA00022679"/>
    </source>
</evidence>
<gene>
    <name evidence="4" type="ORF">NCTC12120_00504</name>
</gene>
<dbReference type="InterPro" id="IPR012327">
    <property type="entry name" value="MeTrfase_D12"/>
</dbReference>
<evidence type="ECO:0000256" key="3">
    <source>
        <dbReference type="ARBA" id="ARBA00022691"/>
    </source>
</evidence>